<dbReference type="Proteomes" id="UP000439903">
    <property type="component" value="Unassembled WGS sequence"/>
</dbReference>
<accession>A0A8H4B0C1</accession>
<keyword evidence="2" id="KW-0677">Repeat</keyword>
<evidence type="ECO:0000313" key="4">
    <source>
        <dbReference type="Proteomes" id="UP000439903"/>
    </source>
</evidence>
<dbReference type="SUPFAM" id="SSF117281">
    <property type="entry name" value="Kelch motif"/>
    <property type="match status" value="1"/>
</dbReference>
<proteinExistence type="predicted"/>
<keyword evidence="4" id="KW-1185">Reference proteome</keyword>
<keyword evidence="1" id="KW-0880">Kelch repeat</keyword>
<sequence length="286" mass="31608">MCSNHLPYYFVISQNVPSPRCQQTSTLVGTRLYFFGGSNLTTFTSNEVWYLDLSSLFNISTPPWHSDVVMPVEYNFVVIDKNGKIFIFGGTNFISSEATPIANYYNDMNALDSTNMTWSTQTQSQSALTYVGYTATLLQNGLIVYIDGSSGSSTSVRLNDISQIQVFDTKFYTWSTKPISGSTIASRRYHSAVLTQDGNIIIYGGSIHDSSGKIVYVFSDIALLNTNSWVCATSASIPFANNIYILDIKDYTWVTAFNIPITTNPAKQIQNNSNSATDQANNNSSN</sequence>
<protein>
    <submittedName>
        <fullName evidence="3">Galactose oxidase</fullName>
    </submittedName>
</protein>
<evidence type="ECO:0000256" key="1">
    <source>
        <dbReference type="ARBA" id="ARBA00022441"/>
    </source>
</evidence>
<dbReference type="PANTHER" id="PTHR46093">
    <property type="entry name" value="ACYL-COA-BINDING DOMAIN-CONTAINING PROTEIN 5"/>
    <property type="match status" value="1"/>
</dbReference>
<dbReference type="EMBL" id="WTPW01000090">
    <property type="protein sequence ID" value="KAF0549473.1"/>
    <property type="molecule type" value="Genomic_DNA"/>
</dbReference>
<dbReference type="OrthoDB" id="45365at2759"/>
<gene>
    <name evidence="3" type="ORF">F8M41_025208</name>
</gene>
<comment type="caution">
    <text evidence="3">The sequence shown here is derived from an EMBL/GenBank/DDBJ whole genome shotgun (WGS) entry which is preliminary data.</text>
</comment>
<name>A0A8H4B0C1_GIGMA</name>
<dbReference type="Gene3D" id="2.120.10.80">
    <property type="entry name" value="Kelch-type beta propeller"/>
    <property type="match status" value="1"/>
</dbReference>
<evidence type="ECO:0000256" key="2">
    <source>
        <dbReference type="ARBA" id="ARBA00022737"/>
    </source>
</evidence>
<organism evidence="3 4">
    <name type="scientific">Gigaspora margarita</name>
    <dbReference type="NCBI Taxonomy" id="4874"/>
    <lineage>
        <taxon>Eukaryota</taxon>
        <taxon>Fungi</taxon>
        <taxon>Fungi incertae sedis</taxon>
        <taxon>Mucoromycota</taxon>
        <taxon>Glomeromycotina</taxon>
        <taxon>Glomeromycetes</taxon>
        <taxon>Diversisporales</taxon>
        <taxon>Gigasporaceae</taxon>
        <taxon>Gigaspora</taxon>
    </lineage>
</organism>
<dbReference type="PANTHER" id="PTHR46093:SF18">
    <property type="entry name" value="FIBRONECTIN TYPE-III DOMAIN-CONTAINING PROTEIN"/>
    <property type="match status" value="1"/>
</dbReference>
<evidence type="ECO:0000313" key="3">
    <source>
        <dbReference type="EMBL" id="KAF0549473.1"/>
    </source>
</evidence>
<reference evidence="3 4" key="1">
    <citation type="journal article" date="2019" name="Environ. Microbiol.">
        <title>At the nexus of three kingdoms: the genome of the mycorrhizal fungus Gigaspora margarita provides insights into plant, endobacterial and fungal interactions.</title>
        <authorList>
            <person name="Venice F."/>
            <person name="Ghignone S."/>
            <person name="Salvioli di Fossalunga A."/>
            <person name="Amselem J."/>
            <person name="Novero M."/>
            <person name="Xianan X."/>
            <person name="Sedzielewska Toro K."/>
            <person name="Morin E."/>
            <person name="Lipzen A."/>
            <person name="Grigoriev I.V."/>
            <person name="Henrissat B."/>
            <person name="Martin F.M."/>
            <person name="Bonfante P."/>
        </authorList>
    </citation>
    <scope>NUCLEOTIDE SEQUENCE [LARGE SCALE GENOMIC DNA]</scope>
    <source>
        <strain evidence="3 4">BEG34</strain>
    </source>
</reference>
<dbReference type="Pfam" id="PF24681">
    <property type="entry name" value="Kelch_KLHDC2_KLHL20_DRC7"/>
    <property type="match status" value="1"/>
</dbReference>
<dbReference type="InterPro" id="IPR015915">
    <property type="entry name" value="Kelch-typ_b-propeller"/>
</dbReference>
<dbReference type="AlphaFoldDB" id="A0A8H4B0C1"/>